<accession>A0ACC5T5W7</accession>
<reference evidence="1" key="1">
    <citation type="submission" date="2021-03" db="EMBL/GenBank/DDBJ databases">
        <title>Genomic Encyclopedia of Type Strains, Phase IV (KMG-IV): sequencing the most valuable type-strain genomes for metagenomic binning, comparative biology and taxonomic classification.</title>
        <authorList>
            <person name="Goeker M."/>
        </authorList>
    </citation>
    <scope>NUCLEOTIDE SEQUENCE</scope>
    <source>
        <strain evidence="1">DSM 18131</strain>
    </source>
</reference>
<protein>
    <submittedName>
        <fullName evidence="1">ATP-binding cassette transporter</fullName>
    </submittedName>
</protein>
<comment type="caution">
    <text evidence="1">The sequence shown here is derived from an EMBL/GenBank/DDBJ whole genome shotgun (WGS) entry which is preliminary data.</text>
</comment>
<gene>
    <name evidence="1" type="ORF">J2Z19_006210</name>
</gene>
<keyword evidence="1" id="KW-0547">Nucleotide-binding</keyword>
<evidence type="ECO:0000313" key="2">
    <source>
        <dbReference type="Proteomes" id="UP000823773"/>
    </source>
</evidence>
<proteinExistence type="predicted"/>
<organism evidence="1 2">
    <name type="scientific">Ensifer adhaerens</name>
    <name type="common">Sinorhizobium morelense</name>
    <dbReference type="NCBI Taxonomy" id="106592"/>
    <lineage>
        <taxon>Bacteria</taxon>
        <taxon>Pseudomonadati</taxon>
        <taxon>Pseudomonadota</taxon>
        <taxon>Alphaproteobacteria</taxon>
        <taxon>Hyphomicrobiales</taxon>
        <taxon>Rhizobiaceae</taxon>
        <taxon>Sinorhizobium/Ensifer group</taxon>
        <taxon>Ensifer</taxon>
    </lineage>
</organism>
<name>A0ACC5T5W7_ENSAD</name>
<evidence type="ECO:0000313" key="1">
    <source>
        <dbReference type="EMBL" id="MBP1876460.1"/>
    </source>
</evidence>
<dbReference type="EMBL" id="JAGGJR010000017">
    <property type="protein sequence ID" value="MBP1876460.1"/>
    <property type="molecule type" value="Genomic_DNA"/>
</dbReference>
<keyword evidence="2" id="KW-1185">Reference proteome</keyword>
<keyword evidence="1" id="KW-0067">ATP-binding</keyword>
<sequence>MFKIAGQFRRLIGLCVRSPGGKVNLALFLLITALTLGSVYASVRLVEWTGAFYSAVEKVDAPGVLRQIGIFATIIALNSARHLLAEYLRKILEIRWRRTLTDIAIDRWTANKAFWHLAQAKTDRIDNPDQRIAEDCRLFVSGMLSETLDLISRVVGLVSFIAILWGLSDFPLSLAFMGIDLEIPHYMVWAAFLYVAVSSGLTHLLGRPLKRLFSEQQHREADFRYAMARWRTSFDEVALSNGEDAEKRIFRARFDALAANWKKLITRELILGGFTYPFNHSVLRIPLFVALPGYLAGHVAFGGLMQLSTAFSQVVTTLSWFIFSYRDLADLVATASRLDNFMQSAAASTGPDARIHRLGRSDVFRLNALLLDTPDGRSLLTIEDLTISTGECVWLRGPSGIGKTTLLKAVAGLWPHGTGEIRRPQEGWMFLPQKPYLPLGTLLEATAYPSAVESFGEEQIRAALCDVGLEHRMADNGATSLEAPEGLSGGELQRLAIARLLLHAPRWAILDEATGALDAAAEAKLLSLVRHRLPQTALILIAHRAPQMSFDVRAIDLMPTPALAAA</sequence>
<dbReference type="Proteomes" id="UP000823773">
    <property type="component" value="Unassembled WGS sequence"/>
</dbReference>